<evidence type="ECO:0000256" key="1">
    <source>
        <dbReference type="SAM" id="MobiDB-lite"/>
    </source>
</evidence>
<sequence>MTMGIMCGRTAAGGKVCKSTERFALRKLEGSSRSAPGPIPDDELRIHQDESDGPRRCDERLVRVNNPHCKHHLPAWC</sequence>
<organism evidence="2 3">
    <name type="scientific">Puccinia coronata f. sp. avenae</name>
    <dbReference type="NCBI Taxonomy" id="200324"/>
    <lineage>
        <taxon>Eukaryota</taxon>
        <taxon>Fungi</taxon>
        <taxon>Dikarya</taxon>
        <taxon>Basidiomycota</taxon>
        <taxon>Pucciniomycotina</taxon>
        <taxon>Pucciniomycetes</taxon>
        <taxon>Pucciniales</taxon>
        <taxon>Pucciniaceae</taxon>
        <taxon>Puccinia</taxon>
    </lineage>
</organism>
<gene>
    <name evidence="2" type="ORF">PCANC_09884</name>
</gene>
<protein>
    <submittedName>
        <fullName evidence="2">Uncharacterized protein</fullName>
    </submittedName>
</protein>
<evidence type="ECO:0000313" key="2">
    <source>
        <dbReference type="EMBL" id="PLW42427.1"/>
    </source>
</evidence>
<dbReference type="AlphaFoldDB" id="A0A2N5UXL2"/>
<name>A0A2N5UXL2_9BASI</name>
<comment type="caution">
    <text evidence="2">The sequence shown here is derived from an EMBL/GenBank/DDBJ whole genome shotgun (WGS) entry which is preliminary data.</text>
</comment>
<feature type="compositionally biased region" description="Basic and acidic residues" evidence="1">
    <location>
        <begin position="42"/>
        <end position="52"/>
    </location>
</feature>
<evidence type="ECO:0000313" key="3">
    <source>
        <dbReference type="Proteomes" id="UP000235388"/>
    </source>
</evidence>
<keyword evidence="3" id="KW-1185">Reference proteome</keyword>
<reference evidence="2 3" key="1">
    <citation type="submission" date="2017-11" db="EMBL/GenBank/DDBJ databases">
        <title>De novo assembly and phasing of dikaryotic genomes from two isolates of Puccinia coronata f. sp. avenae, the causal agent of oat crown rust.</title>
        <authorList>
            <person name="Miller M.E."/>
            <person name="Zhang Y."/>
            <person name="Omidvar V."/>
            <person name="Sperschneider J."/>
            <person name="Schwessinger B."/>
            <person name="Raley C."/>
            <person name="Palmer J.M."/>
            <person name="Garnica D."/>
            <person name="Upadhyaya N."/>
            <person name="Rathjen J."/>
            <person name="Taylor J.M."/>
            <person name="Park R.F."/>
            <person name="Dodds P.N."/>
            <person name="Hirsch C.D."/>
            <person name="Kianian S.F."/>
            <person name="Figueroa M."/>
        </authorList>
    </citation>
    <scope>NUCLEOTIDE SEQUENCE [LARGE SCALE GENOMIC DNA]</scope>
    <source>
        <strain evidence="2">12NC29</strain>
    </source>
</reference>
<dbReference type="Proteomes" id="UP000235388">
    <property type="component" value="Unassembled WGS sequence"/>
</dbReference>
<feature type="region of interest" description="Disordered" evidence="1">
    <location>
        <begin position="29"/>
        <end position="52"/>
    </location>
</feature>
<dbReference type="EMBL" id="PGCJ01000158">
    <property type="protein sequence ID" value="PLW42427.1"/>
    <property type="molecule type" value="Genomic_DNA"/>
</dbReference>
<proteinExistence type="predicted"/>
<accession>A0A2N5UXL2</accession>